<dbReference type="EMBL" id="ABOX02000070">
    <property type="protein sequence ID" value="EEF57401.1"/>
    <property type="molecule type" value="Genomic_DNA"/>
</dbReference>
<dbReference type="PROSITE" id="PS51257">
    <property type="entry name" value="PROKAR_LIPOPROTEIN"/>
    <property type="match status" value="1"/>
</dbReference>
<dbReference type="RefSeq" id="WP_007418573.1">
    <property type="nucleotide sequence ID" value="NZ_ABOX02000070.1"/>
</dbReference>
<dbReference type="AlphaFoldDB" id="B9XRZ0"/>
<name>B9XRZ0_PEDPL</name>
<gene>
    <name evidence="2" type="ORF">Cflav_PD0374</name>
</gene>
<dbReference type="Proteomes" id="UP000003688">
    <property type="component" value="Unassembled WGS sequence"/>
</dbReference>
<evidence type="ECO:0000256" key="1">
    <source>
        <dbReference type="SAM" id="MobiDB-lite"/>
    </source>
</evidence>
<reference evidence="2 3" key="1">
    <citation type="journal article" date="2011" name="J. Bacteriol.">
        <title>Genome sequence of 'Pedosphaera parvula' Ellin514, an aerobic Verrucomicrobial isolate from pasture soil.</title>
        <authorList>
            <person name="Kant R."/>
            <person name="van Passel M.W."/>
            <person name="Sangwan P."/>
            <person name="Palva A."/>
            <person name="Lucas S."/>
            <person name="Copeland A."/>
            <person name="Lapidus A."/>
            <person name="Glavina Del Rio T."/>
            <person name="Dalin E."/>
            <person name="Tice H."/>
            <person name="Bruce D."/>
            <person name="Goodwin L."/>
            <person name="Pitluck S."/>
            <person name="Chertkov O."/>
            <person name="Larimer F.W."/>
            <person name="Land M.L."/>
            <person name="Hauser L."/>
            <person name="Brettin T.S."/>
            <person name="Detter J.C."/>
            <person name="Han S."/>
            <person name="de Vos W.M."/>
            <person name="Janssen P.H."/>
            <person name="Smidt H."/>
        </authorList>
    </citation>
    <scope>NUCLEOTIDE SEQUENCE [LARGE SCALE GENOMIC DNA]</scope>
    <source>
        <strain evidence="2 3">Ellin514</strain>
    </source>
</reference>
<feature type="compositionally biased region" description="Polar residues" evidence="1">
    <location>
        <begin position="227"/>
        <end position="240"/>
    </location>
</feature>
<organism evidence="2 3">
    <name type="scientific">Pedosphaera parvula (strain Ellin514)</name>
    <dbReference type="NCBI Taxonomy" id="320771"/>
    <lineage>
        <taxon>Bacteria</taxon>
        <taxon>Pseudomonadati</taxon>
        <taxon>Verrucomicrobiota</taxon>
        <taxon>Pedosphaerae</taxon>
        <taxon>Pedosphaerales</taxon>
        <taxon>Pedosphaeraceae</taxon>
        <taxon>Pedosphaera</taxon>
    </lineage>
</organism>
<sequence>MKKFFVIILVAGIAASCLYFLKRPPGLPKPEVTLPGNEVQHVAPVLKEKRTVSQPEIPKLEAAPAVVLATQGDAGQKETGDKTIIHTSTDFAKGQFDNTAVDGSIHLGNDTTPTTFQSKFKLFGLFHSLPEDIPATFDMVTPSYKGTIPEGSALEFSFRTRSPEGNWSTWTEIDAESLGKPVMLDAPALSLQYKLTFFANDSASSPQITSVTMETRNTVPKAVPLAQDSNSVSSEPKPSQ</sequence>
<feature type="region of interest" description="Disordered" evidence="1">
    <location>
        <begin position="221"/>
        <end position="240"/>
    </location>
</feature>
<evidence type="ECO:0000313" key="2">
    <source>
        <dbReference type="EMBL" id="EEF57401.1"/>
    </source>
</evidence>
<evidence type="ECO:0000313" key="3">
    <source>
        <dbReference type="Proteomes" id="UP000003688"/>
    </source>
</evidence>
<dbReference type="STRING" id="320771.Cflav_PD0374"/>
<accession>B9XRZ0</accession>
<proteinExistence type="predicted"/>
<protein>
    <submittedName>
        <fullName evidence="2">Uncharacterized protein</fullName>
    </submittedName>
</protein>
<keyword evidence="3" id="KW-1185">Reference proteome</keyword>
<comment type="caution">
    <text evidence="2">The sequence shown here is derived from an EMBL/GenBank/DDBJ whole genome shotgun (WGS) entry which is preliminary data.</text>
</comment>